<dbReference type="SUPFAM" id="SSF53335">
    <property type="entry name" value="S-adenosyl-L-methionine-dependent methyltransferases"/>
    <property type="match status" value="1"/>
</dbReference>
<organism evidence="1 2">
    <name type="scientific">Bradyrhizobium retamae</name>
    <dbReference type="NCBI Taxonomy" id="1300035"/>
    <lineage>
        <taxon>Bacteria</taxon>
        <taxon>Pseudomonadati</taxon>
        <taxon>Pseudomonadota</taxon>
        <taxon>Alphaproteobacteria</taxon>
        <taxon>Hyphomicrobiales</taxon>
        <taxon>Nitrobacteraceae</taxon>
        <taxon>Bradyrhizobium</taxon>
    </lineage>
</organism>
<dbReference type="RefSeq" id="WP_057847136.1">
    <property type="nucleotide sequence ID" value="NZ_LLYA01000194.1"/>
</dbReference>
<comment type="caution">
    <text evidence="1">The sequence shown here is derived from an EMBL/GenBank/DDBJ whole genome shotgun (WGS) entry which is preliminary data.</text>
</comment>
<accession>A0A0R3MES2</accession>
<evidence type="ECO:0000313" key="2">
    <source>
        <dbReference type="Proteomes" id="UP000052023"/>
    </source>
</evidence>
<dbReference type="OrthoDB" id="3206826at2"/>
<reference evidence="1 2" key="1">
    <citation type="submission" date="2014-03" db="EMBL/GenBank/DDBJ databases">
        <title>Bradyrhizobium valentinum sp. nov., isolated from effective nodules of Lupinus mariae-josephae, a lupine endemic of basic-lime soils in Eastern Spain.</title>
        <authorList>
            <person name="Duran D."/>
            <person name="Rey L."/>
            <person name="Navarro A."/>
            <person name="Busquets A."/>
            <person name="Imperial J."/>
            <person name="Ruiz-Argueso T."/>
        </authorList>
    </citation>
    <scope>NUCLEOTIDE SEQUENCE [LARGE SCALE GENOMIC DNA]</scope>
    <source>
        <strain evidence="1 2">Ro19</strain>
    </source>
</reference>
<gene>
    <name evidence="1" type="ORF">CQ13_34875</name>
</gene>
<sequence>MTSSSADRYEFGKNWTRFVKTSANDERVDIAKRHILAFVGRDNLNGLNFLDIGCGSGIHSLAAYRAGAGRIHGFDYDEDSVSATNIMRQKAGEPKNWTAEQGDVLNDEYIASLGKWNFVYSWGVLHHTGRVWHAIENASKTVASDGLFYIALYSEDVQTDPQFWLDVKRKYNEASKRRRWLMEWWYIWRFVMGRNPLMFPYVLVRIVRHRLTRGMSFFADIRDWLGGWPMEFTRDADVISYLAARGFEKVNIKTGEACTEFLFRRTA</sequence>
<keyword evidence="2" id="KW-1185">Reference proteome</keyword>
<protein>
    <recommendedName>
        <fullName evidence="3">Methyltransferase domain-containing protein</fullName>
    </recommendedName>
</protein>
<dbReference type="Proteomes" id="UP000052023">
    <property type="component" value="Unassembled WGS sequence"/>
</dbReference>
<evidence type="ECO:0000313" key="1">
    <source>
        <dbReference type="EMBL" id="KRR18507.1"/>
    </source>
</evidence>
<dbReference type="AlphaFoldDB" id="A0A0R3MES2"/>
<dbReference type="Gene3D" id="3.40.50.150">
    <property type="entry name" value="Vaccinia Virus protein VP39"/>
    <property type="match status" value="1"/>
</dbReference>
<dbReference type="Pfam" id="PF13489">
    <property type="entry name" value="Methyltransf_23"/>
    <property type="match status" value="1"/>
</dbReference>
<dbReference type="InterPro" id="IPR029063">
    <property type="entry name" value="SAM-dependent_MTases_sf"/>
</dbReference>
<name>A0A0R3MES2_9BRAD</name>
<dbReference type="EMBL" id="LLYA01000194">
    <property type="protein sequence ID" value="KRR18507.1"/>
    <property type="molecule type" value="Genomic_DNA"/>
</dbReference>
<proteinExistence type="predicted"/>
<evidence type="ECO:0008006" key="3">
    <source>
        <dbReference type="Google" id="ProtNLM"/>
    </source>
</evidence>
<dbReference type="CDD" id="cd02440">
    <property type="entry name" value="AdoMet_MTases"/>
    <property type="match status" value="1"/>
</dbReference>